<comment type="similarity">
    <text evidence="3">Belongs to the DegT/DnrJ/EryC1 family.</text>
</comment>
<name>A0A938BLF2_9BACT</name>
<dbReference type="Pfam" id="PF01041">
    <property type="entry name" value="DegT_DnrJ_EryC1"/>
    <property type="match status" value="1"/>
</dbReference>
<dbReference type="Proteomes" id="UP000703893">
    <property type="component" value="Unassembled WGS sequence"/>
</dbReference>
<dbReference type="Gene3D" id="3.40.640.10">
    <property type="entry name" value="Type I PLP-dependent aspartate aminotransferase-like (Major domain)"/>
    <property type="match status" value="1"/>
</dbReference>
<evidence type="ECO:0000256" key="2">
    <source>
        <dbReference type="PIRSR" id="PIRSR000390-2"/>
    </source>
</evidence>
<dbReference type="InterPro" id="IPR015424">
    <property type="entry name" value="PyrdxlP-dep_Trfase"/>
</dbReference>
<keyword evidence="4" id="KW-0808">Transferase</keyword>
<protein>
    <submittedName>
        <fullName evidence="4">DegT/DnrJ/EryC1/StrS family aminotransferase</fullName>
    </submittedName>
</protein>
<dbReference type="PANTHER" id="PTHR30244">
    <property type="entry name" value="TRANSAMINASE"/>
    <property type="match status" value="1"/>
</dbReference>
<evidence type="ECO:0000256" key="1">
    <source>
        <dbReference type="PIRSR" id="PIRSR000390-1"/>
    </source>
</evidence>
<dbReference type="InterPro" id="IPR000653">
    <property type="entry name" value="DegT/StrS_aminotransferase"/>
</dbReference>
<dbReference type="GO" id="GO:0030170">
    <property type="term" value="F:pyridoxal phosphate binding"/>
    <property type="evidence" value="ECO:0007669"/>
    <property type="project" value="TreeGrafter"/>
</dbReference>
<dbReference type="InterPro" id="IPR015421">
    <property type="entry name" value="PyrdxlP-dep_Trfase_major"/>
</dbReference>
<dbReference type="PANTHER" id="PTHR30244:SF34">
    <property type="entry name" value="DTDP-4-AMINO-4,6-DIDEOXYGALACTOSE TRANSAMINASE"/>
    <property type="match status" value="1"/>
</dbReference>
<comment type="caution">
    <text evidence="4">The sequence shown here is derived from an EMBL/GenBank/DDBJ whole genome shotgun (WGS) entry which is preliminary data.</text>
</comment>
<dbReference type="InterPro" id="IPR015422">
    <property type="entry name" value="PyrdxlP-dep_Trfase_small"/>
</dbReference>
<feature type="modified residue" description="N6-(pyridoxal phosphate)lysine" evidence="2">
    <location>
        <position position="143"/>
    </location>
</feature>
<organism evidence="4 5">
    <name type="scientific">Candidatus Tanganyikabacteria bacterium</name>
    <dbReference type="NCBI Taxonomy" id="2961651"/>
    <lineage>
        <taxon>Bacteria</taxon>
        <taxon>Bacillati</taxon>
        <taxon>Candidatus Sericytochromatia</taxon>
        <taxon>Candidatus Tanganyikabacteria</taxon>
    </lineage>
</organism>
<evidence type="ECO:0000256" key="3">
    <source>
        <dbReference type="RuleBase" id="RU004508"/>
    </source>
</evidence>
<dbReference type="GO" id="GO:0000271">
    <property type="term" value="P:polysaccharide biosynthetic process"/>
    <property type="evidence" value="ECO:0007669"/>
    <property type="project" value="TreeGrafter"/>
</dbReference>
<dbReference type="SUPFAM" id="SSF53383">
    <property type="entry name" value="PLP-dependent transferases"/>
    <property type="match status" value="1"/>
</dbReference>
<dbReference type="PIRSF" id="PIRSF000390">
    <property type="entry name" value="PLP_StrS"/>
    <property type="match status" value="1"/>
</dbReference>
<accession>A0A938BLF2</accession>
<dbReference type="AlphaFoldDB" id="A0A938BLF2"/>
<feature type="non-terminal residue" evidence="4">
    <location>
        <position position="1"/>
    </location>
</feature>
<dbReference type="EMBL" id="VGJX01000499">
    <property type="protein sequence ID" value="MBM3275241.1"/>
    <property type="molecule type" value="Genomic_DNA"/>
</dbReference>
<evidence type="ECO:0000313" key="5">
    <source>
        <dbReference type="Proteomes" id="UP000703893"/>
    </source>
</evidence>
<feature type="active site" description="Proton acceptor" evidence="1">
    <location>
        <position position="143"/>
    </location>
</feature>
<keyword evidence="4" id="KW-0032">Aminotransferase</keyword>
<keyword evidence="2 3" id="KW-0663">Pyridoxal phosphate</keyword>
<dbReference type="CDD" id="cd00616">
    <property type="entry name" value="AHBA_syn"/>
    <property type="match status" value="1"/>
</dbReference>
<proteinExistence type="inferred from homology"/>
<reference evidence="4 5" key="1">
    <citation type="submission" date="2019-03" db="EMBL/GenBank/DDBJ databases">
        <title>Lake Tanganyika Metagenome-Assembled Genomes (MAGs).</title>
        <authorList>
            <person name="Tran P."/>
        </authorList>
    </citation>
    <scope>NUCLEOTIDE SEQUENCE [LARGE SCALE GENOMIC DNA]</scope>
    <source>
        <strain evidence="4">K_DeepCast_65m_m2_236</strain>
    </source>
</reference>
<evidence type="ECO:0000313" key="4">
    <source>
        <dbReference type="EMBL" id="MBM3275241.1"/>
    </source>
</evidence>
<gene>
    <name evidence="4" type="ORF">FJZ00_08810</name>
</gene>
<dbReference type="Gene3D" id="3.90.1150.10">
    <property type="entry name" value="Aspartate Aminotransferase, domain 1"/>
    <property type="match status" value="1"/>
</dbReference>
<dbReference type="GO" id="GO:0008483">
    <property type="term" value="F:transaminase activity"/>
    <property type="evidence" value="ECO:0007669"/>
    <property type="project" value="UniProtKB-KW"/>
</dbReference>
<sequence length="336" mass="37408">ERRFAAYLDVPHAVAVNSATAALDLAMRLLGIGHGDEVIVPTITFVSTAHAVAYNLATPIFADCDPWTLNLDLADVAAKITRRTRAIIPVHYGGRPVDMEALRAIAGEIPIVEDAAHACGSSYKGRRCGSLGDIACFSFHAVKNLATGDGGALTFPNQDWDARARKLRWLGIDKSTWERSGLDRVNWWQYQVDEIGLKCHMNDITAAIALVQLSNLDRMNARRRAIADRYFSGLSGIESIDLPPRDDADFKSSWHIFRISCDRRDDLSAFLRDNGINTGVHYTPIHTYRCYGNRPSLPVAERLQHRLLSLPNYPDLADQDVDRTIDLITTFYAKES</sequence>